<proteinExistence type="predicted"/>
<accession>A0A9P5P2W6</accession>
<comment type="caution">
    <text evidence="1">The sequence shown here is derived from an EMBL/GenBank/DDBJ whole genome shotgun (WGS) entry which is preliminary data.</text>
</comment>
<reference evidence="1" key="1">
    <citation type="submission" date="2020-11" db="EMBL/GenBank/DDBJ databases">
        <authorList>
            <consortium name="DOE Joint Genome Institute"/>
            <person name="Ahrendt S."/>
            <person name="Riley R."/>
            <person name="Andreopoulos W."/>
            <person name="Labutti K."/>
            <person name="Pangilinan J."/>
            <person name="Ruiz-Duenas F.J."/>
            <person name="Barrasa J.M."/>
            <person name="Sanchez-Garcia M."/>
            <person name="Camarero S."/>
            <person name="Miyauchi S."/>
            <person name="Serrano A."/>
            <person name="Linde D."/>
            <person name="Babiker R."/>
            <person name="Drula E."/>
            <person name="Ayuso-Fernandez I."/>
            <person name="Pacheco R."/>
            <person name="Padilla G."/>
            <person name="Ferreira P."/>
            <person name="Barriuso J."/>
            <person name="Kellner H."/>
            <person name="Castanera R."/>
            <person name="Alfaro M."/>
            <person name="Ramirez L."/>
            <person name="Pisabarro A.G."/>
            <person name="Kuo A."/>
            <person name="Tritt A."/>
            <person name="Lipzen A."/>
            <person name="He G."/>
            <person name="Yan M."/>
            <person name="Ng V."/>
            <person name="Cullen D."/>
            <person name="Martin F."/>
            <person name="Rosso M.-N."/>
            <person name="Henrissat B."/>
            <person name="Hibbett D."/>
            <person name="Martinez A.T."/>
            <person name="Grigoriev I.V."/>
        </authorList>
    </citation>
    <scope>NUCLEOTIDE SEQUENCE</scope>
    <source>
        <strain evidence="1">AH 40177</strain>
    </source>
</reference>
<organism evidence="1 2">
    <name type="scientific">Rhodocollybia butyracea</name>
    <dbReference type="NCBI Taxonomy" id="206335"/>
    <lineage>
        <taxon>Eukaryota</taxon>
        <taxon>Fungi</taxon>
        <taxon>Dikarya</taxon>
        <taxon>Basidiomycota</taxon>
        <taxon>Agaricomycotina</taxon>
        <taxon>Agaricomycetes</taxon>
        <taxon>Agaricomycetidae</taxon>
        <taxon>Agaricales</taxon>
        <taxon>Marasmiineae</taxon>
        <taxon>Omphalotaceae</taxon>
        <taxon>Rhodocollybia</taxon>
    </lineage>
</organism>
<name>A0A9P5P2W6_9AGAR</name>
<dbReference type="Proteomes" id="UP000772434">
    <property type="component" value="Unassembled WGS sequence"/>
</dbReference>
<keyword evidence="2" id="KW-1185">Reference proteome</keyword>
<dbReference type="AlphaFoldDB" id="A0A9P5P2W6"/>
<sequence>MANFSGEPDLTLNAFVTAETPLKPDEIEWKSQDFADEPSLWDFLRRIALAFEQYFVTGKEASQFNPTEWRKPASAIRALRQLRKLPEPLQLVLEGAIRSSKLAAVLVKVMSTIQLENDPVLAERYTSHRWSCSIATELLRYTPEVAYLDRPLNLREQISNITDLKLLEIISNTVPFMARPETMFLFCSQAYFLTLWKELLVPAFRATGTELEYPADMETVYRKLCSLCALHKIPDQVKLENPMLHSVMEHTTSYKKIIKGLGNDNRALGRDHCDYCDHQPMDLRCKRYILVTEHDTEGLEKKLLHTFKDQNEIPLIYGDQTKVMDNIHIDALPAPGIEHHIRARTNLDSRCGRDITIFVNRANGEEIGGVLFDGLIPHYFDIMERNHHHFRTQIINLKRGEAFQKVDWGSMGGGGFCRPNGGARGSYYGGAYPLGRSKGEVVLTKEAADCFVDNWFRMAIDNSLMLQTVNQASPQIGQKIKSAAVEAGTLPVGRYGLNQYYCYDFVAPLHYDSDRTFTMSTTITKRGDSHHYNFCYAKWGIIVYTQANCQWWFDGNELHGTLSPSRSALARVKTDGPFSDGFVIVLRERDAKAAEEMHEAIKSIPYICKYWS</sequence>
<evidence type="ECO:0000313" key="2">
    <source>
        <dbReference type="Proteomes" id="UP000772434"/>
    </source>
</evidence>
<evidence type="ECO:0000313" key="1">
    <source>
        <dbReference type="EMBL" id="KAF9041138.1"/>
    </source>
</evidence>
<gene>
    <name evidence="1" type="ORF">BDP27DRAFT_1435108</name>
</gene>
<dbReference type="OrthoDB" id="2634618at2759"/>
<protein>
    <submittedName>
        <fullName evidence="1">Uncharacterized protein</fullName>
    </submittedName>
</protein>
<dbReference type="EMBL" id="JADNRY010000555">
    <property type="protein sequence ID" value="KAF9041138.1"/>
    <property type="molecule type" value="Genomic_DNA"/>
</dbReference>